<dbReference type="InterPro" id="IPR036942">
    <property type="entry name" value="Beta-barrel_TonB_sf"/>
</dbReference>
<accession>A0ABT8DR70</accession>
<protein>
    <recommendedName>
        <fullName evidence="7">Beta-barrel porin 2</fullName>
    </recommendedName>
</protein>
<evidence type="ECO:0008006" key="7">
    <source>
        <dbReference type="Google" id="ProtNLM"/>
    </source>
</evidence>
<feature type="signal peptide" evidence="4">
    <location>
        <begin position="1"/>
        <end position="28"/>
    </location>
</feature>
<evidence type="ECO:0000256" key="3">
    <source>
        <dbReference type="ARBA" id="ARBA00023237"/>
    </source>
</evidence>
<evidence type="ECO:0000313" key="6">
    <source>
        <dbReference type="Proteomes" id="UP001228044"/>
    </source>
</evidence>
<organism evidence="5 6">
    <name type="scientific">Roseateles violae</name>
    <dbReference type="NCBI Taxonomy" id="3058042"/>
    <lineage>
        <taxon>Bacteria</taxon>
        <taxon>Pseudomonadati</taxon>
        <taxon>Pseudomonadota</taxon>
        <taxon>Betaproteobacteria</taxon>
        <taxon>Burkholderiales</taxon>
        <taxon>Sphaerotilaceae</taxon>
        <taxon>Roseateles</taxon>
    </lineage>
</organism>
<keyword evidence="4" id="KW-0732">Signal</keyword>
<name>A0ABT8DR70_9BURK</name>
<sequence>MDSILKTNRRGAWLALACLAAAAAPAAAESNPYYFGGSLGLSQVSNVYRQAFSSNSDTVASASLLGGFDQRLGRQRLYADASVQGNRYNDNKQLDNHAYSLKGGLDWSTIERLSGSFTFNSSEALADYNVGRGVDQVFKKNIERNDNAQALFRVGLVTRYSAEAIISYRKRDFSAPEYDQLDYHQTAGSLGLVYRPSQDLRLGVAYRQTDGVYPHYPLFFGGVQIASFQDDYKRKDIDLTTGWDASGASKLNARISYTKTEHTVITSSNYSGFTGLINWNWQPTGHWTFFTQLSRETGQEGLPGVTDQSRLTTALRLNGTYQLTGKVSLNAGLFYSRADRNSTAFQSRDFDRDFAYNLGANWAYSRTWSVSCLLNHLDRDSSIPQYAFDTGSFGCNVQAVFY</sequence>
<evidence type="ECO:0000256" key="1">
    <source>
        <dbReference type="ARBA" id="ARBA00004442"/>
    </source>
</evidence>
<dbReference type="Proteomes" id="UP001228044">
    <property type="component" value="Unassembled WGS sequence"/>
</dbReference>
<dbReference type="RefSeq" id="WP_290359164.1">
    <property type="nucleotide sequence ID" value="NZ_JAUHHC010000003.1"/>
</dbReference>
<evidence type="ECO:0000313" key="5">
    <source>
        <dbReference type="EMBL" id="MDN3920840.1"/>
    </source>
</evidence>
<feature type="chain" id="PRO_5046197105" description="Beta-barrel porin 2" evidence="4">
    <location>
        <begin position="29"/>
        <end position="402"/>
    </location>
</feature>
<keyword evidence="2" id="KW-0472">Membrane</keyword>
<dbReference type="EMBL" id="JAUHHC010000003">
    <property type="protein sequence ID" value="MDN3920840.1"/>
    <property type="molecule type" value="Genomic_DNA"/>
</dbReference>
<dbReference type="SUPFAM" id="SSF56935">
    <property type="entry name" value="Porins"/>
    <property type="match status" value="1"/>
</dbReference>
<reference evidence="5 6" key="1">
    <citation type="submission" date="2023-06" db="EMBL/GenBank/DDBJ databases">
        <title>Pelomonas sp. PFR6 16S ribosomal RNA gene Genome sequencing and assembly.</title>
        <authorList>
            <person name="Woo H."/>
        </authorList>
    </citation>
    <scope>NUCLEOTIDE SEQUENCE [LARGE SCALE GENOMIC DNA]</scope>
    <source>
        <strain evidence="5 6">PFR6</strain>
    </source>
</reference>
<comment type="caution">
    <text evidence="5">The sequence shown here is derived from an EMBL/GenBank/DDBJ whole genome shotgun (WGS) entry which is preliminary data.</text>
</comment>
<gene>
    <name evidence="5" type="ORF">QWJ38_11175</name>
</gene>
<evidence type="ECO:0000256" key="2">
    <source>
        <dbReference type="ARBA" id="ARBA00023136"/>
    </source>
</evidence>
<comment type="subcellular location">
    <subcellularLocation>
        <location evidence="1">Cell outer membrane</location>
    </subcellularLocation>
</comment>
<keyword evidence="6" id="KW-1185">Reference proteome</keyword>
<keyword evidence="3" id="KW-0998">Cell outer membrane</keyword>
<dbReference type="Gene3D" id="2.40.170.20">
    <property type="entry name" value="TonB-dependent receptor, beta-barrel domain"/>
    <property type="match status" value="1"/>
</dbReference>
<proteinExistence type="predicted"/>
<evidence type="ECO:0000256" key="4">
    <source>
        <dbReference type="SAM" id="SignalP"/>
    </source>
</evidence>